<reference evidence="2 3" key="1">
    <citation type="journal article" date="2015" name="BMC Genomics">
        <title>Gene expression during zombie ant biting behavior reflects the complexity underlying fungal parasitic behavioral manipulation.</title>
        <authorList>
            <person name="de Bekker C."/>
            <person name="Ohm R.A."/>
            <person name="Loreto R.G."/>
            <person name="Sebastian A."/>
            <person name="Albert I."/>
            <person name="Merrow M."/>
            <person name="Brachmann A."/>
            <person name="Hughes D.P."/>
        </authorList>
    </citation>
    <scope>NUCLEOTIDE SEQUENCE [LARGE SCALE GENOMIC DNA]</scope>
    <source>
        <strain evidence="2 3">SC16a</strain>
    </source>
</reference>
<keyword evidence="3" id="KW-1185">Reference proteome</keyword>
<dbReference type="OrthoDB" id="2590867at2759"/>
<evidence type="ECO:0000256" key="1">
    <source>
        <dbReference type="SAM" id="MobiDB-lite"/>
    </source>
</evidence>
<dbReference type="PANTHER" id="PTHR39606:SF1">
    <property type="entry name" value="CELL SURFACE PROTEIN"/>
    <property type="match status" value="1"/>
</dbReference>
<feature type="compositionally biased region" description="Low complexity" evidence="1">
    <location>
        <begin position="440"/>
        <end position="461"/>
    </location>
</feature>
<feature type="compositionally biased region" description="Low complexity" evidence="1">
    <location>
        <begin position="14"/>
        <end position="24"/>
    </location>
</feature>
<feature type="compositionally biased region" description="Polar residues" evidence="1">
    <location>
        <begin position="285"/>
        <end position="299"/>
    </location>
</feature>
<feature type="compositionally biased region" description="Basic and acidic residues" evidence="1">
    <location>
        <begin position="66"/>
        <end position="75"/>
    </location>
</feature>
<protein>
    <recommendedName>
        <fullName evidence="4">Cell surface protein</fullName>
    </recommendedName>
</protein>
<name>A0A2A9PNY9_OPHUN</name>
<feature type="compositionally biased region" description="Low complexity" evidence="1">
    <location>
        <begin position="217"/>
        <end position="229"/>
    </location>
</feature>
<feature type="region of interest" description="Disordered" evidence="1">
    <location>
        <begin position="1"/>
        <end position="501"/>
    </location>
</feature>
<gene>
    <name evidence="2" type="ORF">XA68_12849</name>
</gene>
<feature type="compositionally biased region" description="Basic and acidic residues" evidence="1">
    <location>
        <begin position="302"/>
        <end position="314"/>
    </location>
</feature>
<proteinExistence type="predicted"/>
<dbReference type="AlphaFoldDB" id="A0A2A9PNY9"/>
<feature type="compositionally biased region" description="Basic and acidic residues" evidence="1">
    <location>
        <begin position="131"/>
        <end position="141"/>
    </location>
</feature>
<feature type="compositionally biased region" description="Basic and acidic residues" evidence="1">
    <location>
        <begin position="85"/>
        <end position="97"/>
    </location>
</feature>
<evidence type="ECO:0008006" key="4">
    <source>
        <dbReference type="Google" id="ProtNLM"/>
    </source>
</evidence>
<evidence type="ECO:0000313" key="2">
    <source>
        <dbReference type="EMBL" id="PFH62597.1"/>
    </source>
</evidence>
<feature type="compositionally biased region" description="Basic and acidic residues" evidence="1">
    <location>
        <begin position="470"/>
        <end position="488"/>
    </location>
</feature>
<feature type="compositionally biased region" description="Basic and acidic residues" evidence="1">
    <location>
        <begin position="157"/>
        <end position="176"/>
    </location>
</feature>
<feature type="compositionally biased region" description="Low complexity" evidence="1">
    <location>
        <begin position="374"/>
        <end position="423"/>
    </location>
</feature>
<dbReference type="PANTHER" id="PTHR39606">
    <property type="entry name" value="SURFACE PROTEIN, PUTATIVE-RELATED"/>
    <property type="match status" value="1"/>
</dbReference>
<dbReference type="STRING" id="268505.A0A2A9PNY9"/>
<organism evidence="2 3">
    <name type="scientific">Ophiocordyceps unilateralis</name>
    <name type="common">Zombie-ant fungus</name>
    <name type="synonym">Torrubia unilateralis</name>
    <dbReference type="NCBI Taxonomy" id="268505"/>
    <lineage>
        <taxon>Eukaryota</taxon>
        <taxon>Fungi</taxon>
        <taxon>Dikarya</taxon>
        <taxon>Ascomycota</taxon>
        <taxon>Pezizomycotina</taxon>
        <taxon>Sordariomycetes</taxon>
        <taxon>Hypocreomycetidae</taxon>
        <taxon>Hypocreales</taxon>
        <taxon>Ophiocordycipitaceae</taxon>
        <taxon>Ophiocordyceps</taxon>
    </lineage>
</organism>
<feature type="compositionally biased region" description="Low complexity" evidence="1">
    <location>
        <begin position="105"/>
        <end position="130"/>
    </location>
</feature>
<evidence type="ECO:0000313" key="3">
    <source>
        <dbReference type="Proteomes" id="UP000037136"/>
    </source>
</evidence>
<feature type="compositionally biased region" description="Low complexity" evidence="1">
    <location>
        <begin position="317"/>
        <end position="335"/>
    </location>
</feature>
<feature type="compositionally biased region" description="Polar residues" evidence="1">
    <location>
        <begin position="142"/>
        <end position="153"/>
    </location>
</feature>
<reference evidence="2 3" key="2">
    <citation type="journal article" date="2017" name="Sci. Rep.">
        <title>Ant-infecting Ophiocordyceps genomes reveal a high diversity of potential behavioral manipulation genes and a possible major role for enterotoxins.</title>
        <authorList>
            <person name="de Bekker C."/>
            <person name="Ohm R.A."/>
            <person name="Evans H.C."/>
            <person name="Brachmann A."/>
            <person name="Hughes D.P."/>
        </authorList>
    </citation>
    <scope>NUCLEOTIDE SEQUENCE [LARGE SCALE GENOMIC DNA]</scope>
    <source>
        <strain evidence="2 3">SC16a</strain>
    </source>
</reference>
<comment type="caution">
    <text evidence="2">The sequence shown here is derived from an EMBL/GenBank/DDBJ whole genome shotgun (WGS) entry which is preliminary data.</text>
</comment>
<dbReference type="Proteomes" id="UP000037136">
    <property type="component" value="Unassembled WGS sequence"/>
</dbReference>
<feature type="compositionally biased region" description="Low complexity" evidence="1">
    <location>
        <begin position="185"/>
        <end position="206"/>
    </location>
</feature>
<accession>A0A2A9PNY9</accession>
<dbReference type="EMBL" id="LAZP02000023">
    <property type="protein sequence ID" value="PFH62597.1"/>
    <property type="molecule type" value="Genomic_DNA"/>
</dbReference>
<sequence>MSSLVNKVKEAMHSSDNTTTTTSADSHHNPSAPRTDNPATGTGHAISSHDYTSGDNYAIGGNNRGVEGHATRTDGPHSSNLANKADPRVDSDRDHSRNLGANPQGTATTGHYGTTGLTGSSGTTGTSGLESSRHTGLDTGRHTGTSTHNTKSTAGPHDSDLANKLDPRVDSDRDGSRTIGSNPQTTSTSTGHHSTSTGTTGPATSGYHGGIHDTAHTSSTTTGSDTTGLGSSGFGHQPGHTTHARDTSGVGPGAAAAAATAATHKHAGHDVTGLHSHGGNRDYDSNASRTDGPHSSNIANKADPRVDSDRDHSKNLGANPSGTATTGNTTHGNLASHGTHQRVPEGTAGPHDSRLANAADPRVDSDLDSSRNLGASGTHTGTHSTHSGTHTGVHSGTHGTHTGADTGLTGTHAGTHGTHTGTHGTHDTHTGHKTGVLGDTHSGAHSHSGTTGTTTGTHSTGPAPKTAGPHSKDILNKLDPRVDSDLDGSKTVGGNKTFDRT</sequence>